<gene>
    <name evidence="2" type="ORF">SAMN02745728_01540</name>
</gene>
<dbReference type="PROSITE" id="PS51384">
    <property type="entry name" value="FAD_FR"/>
    <property type="match status" value="1"/>
</dbReference>
<sequence>MNTQACQELKVLDLVQFGQNSGGAKFFALRLSSPLQGTQPQGTSSQANQPQAGNVWEKWKPGQFVMLRPVNWGFELVTARPFSISTLNDNSLTVFIQVLGRGTERLLDLKIGDAVTVWGPLGTGFATEPNTSTLILAGGVGLAPFVGYIRQHPTPNKIRLEFCHRLPVTCYPFDTLAEKVHADSHQELSVEDREPIFKHLEDIIQSYAANNGLILACGPTPFLKRIQELASKYKARCQLSVETRMACGVGACLGCVVEATGKGKIQTETGKLQACMHGPVFWADEIDFNPKNGEAL</sequence>
<dbReference type="InterPro" id="IPR019480">
    <property type="entry name" value="Dihydroorotate_DH_Fe-S-bd"/>
</dbReference>
<dbReference type="InterPro" id="IPR017938">
    <property type="entry name" value="Riboflavin_synthase-like_b-brl"/>
</dbReference>
<dbReference type="Pfam" id="PF10418">
    <property type="entry name" value="DHODB_Fe-S_bind"/>
    <property type="match status" value="1"/>
</dbReference>
<dbReference type="InterPro" id="IPR017927">
    <property type="entry name" value="FAD-bd_FR_type"/>
</dbReference>
<keyword evidence="3" id="KW-1185">Reference proteome</keyword>
<organism evidence="2 3">
    <name type="scientific">Desulfovibrio litoralis DSM 11393</name>
    <dbReference type="NCBI Taxonomy" id="1121455"/>
    <lineage>
        <taxon>Bacteria</taxon>
        <taxon>Pseudomonadati</taxon>
        <taxon>Thermodesulfobacteriota</taxon>
        <taxon>Desulfovibrionia</taxon>
        <taxon>Desulfovibrionales</taxon>
        <taxon>Desulfovibrionaceae</taxon>
        <taxon>Desulfovibrio</taxon>
    </lineage>
</organism>
<dbReference type="PANTHER" id="PTHR43513">
    <property type="entry name" value="DIHYDROOROTATE DEHYDROGENASE B (NAD(+)), ELECTRON TRANSFER SUBUNIT"/>
    <property type="match status" value="1"/>
</dbReference>
<dbReference type="Gene3D" id="3.40.50.80">
    <property type="entry name" value="Nucleotide-binding domain of ferredoxin-NADP reductase (FNR) module"/>
    <property type="match status" value="1"/>
</dbReference>
<dbReference type="InterPro" id="IPR050353">
    <property type="entry name" value="PyrK_electron_transfer"/>
</dbReference>
<evidence type="ECO:0000313" key="2">
    <source>
        <dbReference type="EMBL" id="SHN65533.1"/>
    </source>
</evidence>
<dbReference type="InterPro" id="IPR037117">
    <property type="entry name" value="Dihydroorotate_DH_ele_sf"/>
</dbReference>
<reference evidence="2 3" key="1">
    <citation type="submission" date="2016-12" db="EMBL/GenBank/DDBJ databases">
        <authorList>
            <person name="Song W.-J."/>
            <person name="Kurnit D.M."/>
        </authorList>
    </citation>
    <scope>NUCLEOTIDE SEQUENCE [LARGE SCALE GENOMIC DNA]</scope>
    <source>
        <strain evidence="2 3">DSM 11393</strain>
    </source>
</reference>
<dbReference type="OrthoDB" id="9796486at2"/>
<feature type="domain" description="FAD-binding FR-type" evidence="1">
    <location>
        <begin position="4"/>
        <end position="127"/>
    </location>
</feature>
<name>A0A1M7T458_9BACT</name>
<dbReference type="PANTHER" id="PTHR43513:SF3">
    <property type="entry name" value="DIHYDROOROTATE DEHYDROGENASE B (NAD(+)), ELECTRON TRANSFER SUBUNIT-RELATED"/>
    <property type="match status" value="1"/>
</dbReference>
<accession>A0A1M7T458</accession>
<dbReference type="STRING" id="1121455.SAMN02745728_01540"/>
<dbReference type="EMBL" id="FRDI01000006">
    <property type="protein sequence ID" value="SHN65533.1"/>
    <property type="molecule type" value="Genomic_DNA"/>
</dbReference>
<dbReference type="SUPFAM" id="SSF63380">
    <property type="entry name" value="Riboflavin synthase domain-like"/>
    <property type="match status" value="1"/>
</dbReference>
<dbReference type="InterPro" id="IPR039261">
    <property type="entry name" value="FNR_nucleotide-bd"/>
</dbReference>
<dbReference type="Gene3D" id="2.40.30.10">
    <property type="entry name" value="Translation factors"/>
    <property type="match status" value="1"/>
</dbReference>
<dbReference type="AlphaFoldDB" id="A0A1M7T458"/>
<dbReference type="SUPFAM" id="SSF52343">
    <property type="entry name" value="Ferredoxin reductase-like, C-terminal NADP-linked domain"/>
    <property type="match status" value="1"/>
</dbReference>
<proteinExistence type="predicted"/>
<protein>
    <submittedName>
        <fullName evidence="2">Dihydroorotate oxidase B, electron transfer subunit</fullName>
    </submittedName>
</protein>
<evidence type="ECO:0000313" key="3">
    <source>
        <dbReference type="Proteomes" id="UP000186469"/>
    </source>
</evidence>
<dbReference type="Proteomes" id="UP000186469">
    <property type="component" value="Unassembled WGS sequence"/>
</dbReference>
<evidence type="ECO:0000259" key="1">
    <source>
        <dbReference type="PROSITE" id="PS51384"/>
    </source>
</evidence>
<dbReference type="GO" id="GO:0016491">
    <property type="term" value="F:oxidoreductase activity"/>
    <property type="evidence" value="ECO:0007669"/>
    <property type="project" value="InterPro"/>
</dbReference>
<dbReference type="Gene3D" id="2.10.240.10">
    <property type="entry name" value="Dihydroorotate dehydrogenase, electron transfer subunit"/>
    <property type="match status" value="1"/>
</dbReference>